<protein>
    <submittedName>
        <fullName evidence="3">PACE efflux transporter</fullName>
    </submittedName>
</protein>
<comment type="caution">
    <text evidence="3">The sequence shown here is derived from an EMBL/GenBank/DDBJ whole genome shotgun (WGS) entry which is preliminary data.</text>
</comment>
<feature type="transmembrane region" description="Helical" evidence="1">
    <location>
        <begin position="84"/>
        <end position="105"/>
    </location>
</feature>
<feature type="transmembrane region" description="Helical" evidence="1">
    <location>
        <begin position="111"/>
        <end position="132"/>
    </location>
</feature>
<name>A0ABP9MCJ2_9BURK</name>
<feature type="domain" description="Chlorhexidine efflux transporter" evidence="2">
    <location>
        <begin position="7"/>
        <end position="69"/>
    </location>
</feature>
<gene>
    <name evidence="3" type="ORF">GCM10023337_18760</name>
</gene>
<dbReference type="InterPro" id="IPR058208">
    <property type="entry name" value="PACE"/>
</dbReference>
<organism evidence="3 4">
    <name type="scientific">Paenalcaligenes hermetiae</name>
    <dbReference type="NCBI Taxonomy" id="1157987"/>
    <lineage>
        <taxon>Bacteria</taxon>
        <taxon>Pseudomonadati</taxon>
        <taxon>Pseudomonadota</taxon>
        <taxon>Betaproteobacteria</taxon>
        <taxon>Burkholderiales</taxon>
        <taxon>Alcaligenaceae</taxon>
        <taxon>Paenalcaligenes</taxon>
    </lineage>
</organism>
<evidence type="ECO:0000256" key="1">
    <source>
        <dbReference type="SAM" id="Phobius"/>
    </source>
</evidence>
<keyword evidence="1" id="KW-0472">Membrane</keyword>
<reference evidence="4" key="1">
    <citation type="journal article" date="2019" name="Int. J. Syst. Evol. Microbiol.">
        <title>The Global Catalogue of Microorganisms (GCM) 10K type strain sequencing project: providing services to taxonomists for standard genome sequencing and annotation.</title>
        <authorList>
            <consortium name="The Broad Institute Genomics Platform"/>
            <consortium name="The Broad Institute Genome Sequencing Center for Infectious Disease"/>
            <person name="Wu L."/>
            <person name="Ma J."/>
        </authorList>
    </citation>
    <scope>NUCLEOTIDE SEQUENCE [LARGE SCALE GENOMIC DNA]</scope>
    <source>
        <strain evidence="4">JCM 18423</strain>
    </source>
</reference>
<feature type="transmembrane region" description="Helical" evidence="1">
    <location>
        <begin position="42"/>
        <end position="63"/>
    </location>
</feature>
<dbReference type="Proteomes" id="UP001500227">
    <property type="component" value="Unassembled WGS sequence"/>
</dbReference>
<accession>A0ABP9MCJ2</accession>
<sequence>MLITLSPIKRRIVYVTIFEIFAILFSTWILMALSHSDAQESLPVAIMVSVAAVIWNYIYNTLFESWERRQHVTVRSLRIRSVHAIGFEGGLLLICLPIYMLWYGVGLWKAFTMEITLLLFFLVYTFVFTLIFDKIFTLPHLQNQAE</sequence>
<dbReference type="InterPro" id="IPR007896">
    <property type="entry name" value="BTP_bacteria"/>
</dbReference>
<feature type="transmembrane region" description="Helical" evidence="1">
    <location>
        <begin position="12"/>
        <end position="30"/>
    </location>
</feature>
<dbReference type="NCBIfam" id="NF033664">
    <property type="entry name" value="PACE_transport"/>
    <property type="match status" value="1"/>
</dbReference>
<dbReference type="Pfam" id="PF05232">
    <property type="entry name" value="BTP"/>
    <property type="match status" value="2"/>
</dbReference>
<dbReference type="EMBL" id="BAABKD010000011">
    <property type="protein sequence ID" value="GAA5092047.1"/>
    <property type="molecule type" value="Genomic_DNA"/>
</dbReference>
<evidence type="ECO:0000313" key="4">
    <source>
        <dbReference type="Proteomes" id="UP001500227"/>
    </source>
</evidence>
<feature type="domain" description="Chlorhexidine efflux transporter" evidence="2">
    <location>
        <begin position="75"/>
        <end position="137"/>
    </location>
</feature>
<keyword evidence="1" id="KW-1133">Transmembrane helix</keyword>
<proteinExistence type="predicted"/>
<keyword evidence="1" id="KW-0812">Transmembrane</keyword>
<evidence type="ECO:0000259" key="2">
    <source>
        <dbReference type="Pfam" id="PF05232"/>
    </source>
</evidence>
<keyword evidence="4" id="KW-1185">Reference proteome</keyword>
<evidence type="ECO:0000313" key="3">
    <source>
        <dbReference type="EMBL" id="GAA5092047.1"/>
    </source>
</evidence>